<evidence type="ECO:0000313" key="1">
    <source>
        <dbReference type="EMBL" id="CAL5219308.1"/>
    </source>
</evidence>
<reference evidence="1 2" key="1">
    <citation type="submission" date="2024-06" db="EMBL/GenBank/DDBJ databases">
        <authorList>
            <person name="Kraege A."/>
            <person name="Thomma B."/>
        </authorList>
    </citation>
    <scope>NUCLEOTIDE SEQUENCE [LARGE SCALE GENOMIC DNA]</scope>
</reference>
<sequence length="102" mass="11198">MSLNTQEYGSTAAMVAYTYQVAVTQDDDEMTGFCPEAKVTCKAAKLDALKHKVAEEISKSWAEHRASGWADPVPAAKRSETEIESDYGDNFFVCVMDVPVDV</sequence>
<protein>
    <submittedName>
        <fullName evidence="1">G1116 protein</fullName>
    </submittedName>
</protein>
<organism evidence="1 2">
    <name type="scientific">Coccomyxa viridis</name>
    <dbReference type="NCBI Taxonomy" id="1274662"/>
    <lineage>
        <taxon>Eukaryota</taxon>
        <taxon>Viridiplantae</taxon>
        <taxon>Chlorophyta</taxon>
        <taxon>core chlorophytes</taxon>
        <taxon>Trebouxiophyceae</taxon>
        <taxon>Trebouxiophyceae incertae sedis</taxon>
        <taxon>Coccomyxaceae</taxon>
        <taxon>Coccomyxa</taxon>
    </lineage>
</organism>
<accession>A0ABP1FH95</accession>
<proteinExistence type="predicted"/>
<gene>
    <name evidence="1" type="primary">g1116</name>
    <name evidence="1" type="ORF">VP750_LOCUS967</name>
</gene>
<evidence type="ECO:0000313" key="2">
    <source>
        <dbReference type="Proteomes" id="UP001497392"/>
    </source>
</evidence>
<dbReference type="Proteomes" id="UP001497392">
    <property type="component" value="Unassembled WGS sequence"/>
</dbReference>
<name>A0ABP1FH95_9CHLO</name>
<dbReference type="EMBL" id="CAXHTA020000002">
    <property type="protein sequence ID" value="CAL5219308.1"/>
    <property type="molecule type" value="Genomic_DNA"/>
</dbReference>
<keyword evidence="2" id="KW-1185">Reference proteome</keyword>
<comment type="caution">
    <text evidence="1">The sequence shown here is derived from an EMBL/GenBank/DDBJ whole genome shotgun (WGS) entry which is preliminary data.</text>
</comment>